<dbReference type="EMBL" id="AC114983">
    <property type="protein sequence ID" value="AAP20861.1"/>
    <property type="molecule type" value="Genomic_DNA"/>
</dbReference>
<proteinExistence type="predicted"/>
<protein>
    <submittedName>
        <fullName evidence="2">Uncharacterized protein</fullName>
    </submittedName>
</protein>
<feature type="compositionally biased region" description="Low complexity" evidence="1">
    <location>
        <begin position="395"/>
        <end position="405"/>
    </location>
</feature>
<reference evidence="3" key="2">
    <citation type="journal article" date="2008" name="Nucleic Acids Res.">
        <title>The rice annotation project database (RAP-DB): 2008 update.</title>
        <authorList>
            <consortium name="The rice annotation project (RAP)"/>
        </authorList>
    </citation>
    <scope>GENOME REANNOTATION</scope>
    <source>
        <strain evidence="3">cv. Nipponbare</strain>
    </source>
</reference>
<feature type="compositionally biased region" description="Basic and acidic residues" evidence="1">
    <location>
        <begin position="152"/>
        <end position="161"/>
    </location>
</feature>
<name>Q84ME5_ORYSJ</name>
<organism evidence="2 3">
    <name type="scientific">Oryza sativa subsp. japonica</name>
    <name type="common">Rice</name>
    <dbReference type="NCBI Taxonomy" id="39947"/>
    <lineage>
        <taxon>Eukaryota</taxon>
        <taxon>Viridiplantae</taxon>
        <taxon>Streptophyta</taxon>
        <taxon>Embryophyta</taxon>
        <taxon>Tracheophyta</taxon>
        <taxon>Spermatophyta</taxon>
        <taxon>Magnoliopsida</taxon>
        <taxon>Liliopsida</taxon>
        <taxon>Poales</taxon>
        <taxon>Poaceae</taxon>
        <taxon>BOP clade</taxon>
        <taxon>Oryzoideae</taxon>
        <taxon>Oryzeae</taxon>
        <taxon>Oryzinae</taxon>
        <taxon>Oryza</taxon>
        <taxon>Oryza sativa</taxon>
    </lineage>
</organism>
<reference evidence="3" key="1">
    <citation type="journal article" date="2005" name="Nature">
        <title>The map-based sequence of the rice genome.</title>
        <authorList>
            <consortium name="International rice genome sequencing project (IRGSP)"/>
            <person name="Matsumoto T."/>
            <person name="Wu J."/>
            <person name="Kanamori H."/>
            <person name="Katayose Y."/>
            <person name="Fujisawa M."/>
            <person name="Namiki N."/>
            <person name="Mizuno H."/>
            <person name="Yamamoto K."/>
            <person name="Antonio B.A."/>
            <person name="Baba T."/>
            <person name="Sakata K."/>
            <person name="Nagamura Y."/>
            <person name="Aoki H."/>
            <person name="Arikawa K."/>
            <person name="Arita K."/>
            <person name="Bito T."/>
            <person name="Chiden Y."/>
            <person name="Fujitsuka N."/>
            <person name="Fukunaka R."/>
            <person name="Hamada M."/>
            <person name="Harada C."/>
            <person name="Hayashi A."/>
            <person name="Hijishita S."/>
            <person name="Honda M."/>
            <person name="Hosokawa S."/>
            <person name="Ichikawa Y."/>
            <person name="Idonuma A."/>
            <person name="Iijima M."/>
            <person name="Ikeda M."/>
            <person name="Ikeno M."/>
            <person name="Ito K."/>
            <person name="Ito S."/>
            <person name="Ito T."/>
            <person name="Ito Y."/>
            <person name="Ito Y."/>
            <person name="Iwabuchi A."/>
            <person name="Kamiya K."/>
            <person name="Karasawa W."/>
            <person name="Kurita K."/>
            <person name="Katagiri S."/>
            <person name="Kikuta A."/>
            <person name="Kobayashi H."/>
            <person name="Kobayashi N."/>
            <person name="Machita K."/>
            <person name="Maehara T."/>
            <person name="Masukawa M."/>
            <person name="Mizubayashi T."/>
            <person name="Mukai Y."/>
            <person name="Nagasaki H."/>
            <person name="Nagata Y."/>
            <person name="Naito S."/>
            <person name="Nakashima M."/>
            <person name="Nakama Y."/>
            <person name="Nakamichi Y."/>
            <person name="Nakamura M."/>
            <person name="Meguro A."/>
            <person name="Negishi M."/>
            <person name="Ohta I."/>
            <person name="Ohta T."/>
            <person name="Okamoto M."/>
            <person name="Ono N."/>
            <person name="Saji S."/>
            <person name="Sakaguchi M."/>
            <person name="Sakai K."/>
            <person name="Shibata M."/>
            <person name="Shimokawa T."/>
            <person name="Song J."/>
            <person name="Takazaki Y."/>
            <person name="Terasawa K."/>
            <person name="Tsugane M."/>
            <person name="Tsuji K."/>
            <person name="Ueda S."/>
            <person name="Waki K."/>
            <person name="Yamagata H."/>
            <person name="Yamamoto M."/>
            <person name="Yamamoto S."/>
            <person name="Yamane H."/>
            <person name="Yoshiki S."/>
            <person name="Yoshihara R."/>
            <person name="Yukawa K."/>
            <person name="Zhong H."/>
            <person name="Yano M."/>
            <person name="Yuan Q."/>
            <person name="Ouyang S."/>
            <person name="Liu J."/>
            <person name="Jones K.M."/>
            <person name="Gansberger K."/>
            <person name="Moffat K."/>
            <person name="Hill J."/>
            <person name="Bera J."/>
            <person name="Fadrosh D."/>
            <person name="Jin S."/>
            <person name="Johri S."/>
            <person name="Kim M."/>
            <person name="Overton L."/>
            <person name="Reardon M."/>
            <person name="Tsitrin T."/>
            <person name="Vuong H."/>
            <person name="Weaver B."/>
            <person name="Ciecko A."/>
            <person name="Tallon L."/>
            <person name="Jackson J."/>
            <person name="Pai G."/>
            <person name="Aken S.V."/>
            <person name="Utterback T."/>
            <person name="Reidmuller S."/>
            <person name="Feldblyum T."/>
            <person name="Hsiao J."/>
            <person name="Zismann V."/>
            <person name="Iobst S."/>
            <person name="de Vazeille A.R."/>
            <person name="Buell C.R."/>
            <person name="Ying K."/>
            <person name="Li Y."/>
            <person name="Lu T."/>
            <person name="Huang Y."/>
            <person name="Zhao Q."/>
            <person name="Feng Q."/>
            <person name="Zhang L."/>
            <person name="Zhu J."/>
            <person name="Weng Q."/>
            <person name="Mu J."/>
            <person name="Lu Y."/>
            <person name="Fan D."/>
            <person name="Liu Y."/>
            <person name="Guan J."/>
            <person name="Zhang Y."/>
            <person name="Yu S."/>
            <person name="Liu X."/>
            <person name="Zhang Y."/>
            <person name="Hong G."/>
            <person name="Han B."/>
            <person name="Choisne N."/>
            <person name="Demange N."/>
            <person name="Orjeda G."/>
            <person name="Samain S."/>
            <person name="Cattolico L."/>
            <person name="Pelletier E."/>
            <person name="Couloux A."/>
            <person name="Segurens B."/>
            <person name="Wincker P."/>
            <person name="D'Hont A."/>
            <person name="Scarpelli C."/>
            <person name="Weissenbach J."/>
            <person name="Salanoubat M."/>
            <person name="Quetier F."/>
            <person name="Yu Y."/>
            <person name="Kim H.R."/>
            <person name="Rambo T."/>
            <person name="Currie J."/>
            <person name="Collura K."/>
            <person name="Luo M."/>
            <person name="Yang T."/>
            <person name="Ammiraju J.S.S."/>
            <person name="Engler F."/>
            <person name="Soderlund C."/>
            <person name="Wing R.A."/>
            <person name="Palmer L.E."/>
            <person name="de la Bastide M."/>
            <person name="Spiegel L."/>
            <person name="Nascimento L."/>
            <person name="Zutavern T."/>
            <person name="O'Shaughnessy A."/>
            <person name="Dike S."/>
            <person name="Dedhia N."/>
            <person name="Preston R."/>
            <person name="Balija V."/>
            <person name="McCombie W.R."/>
            <person name="Chow T."/>
            <person name="Chen H."/>
            <person name="Chung M."/>
            <person name="Chen C."/>
            <person name="Shaw J."/>
            <person name="Wu H."/>
            <person name="Hsiao K."/>
            <person name="Chao Y."/>
            <person name="Chu M."/>
            <person name="Cheng C."/>
            <person name="Hour A."/>
            <person name="Lee P."/>
            <person name="Lin S."/>
            <person name="Lin Y."/>
            <person name="Liou J."/>
            <person name="Liu S."/>
            <person name="Hsing Y."/>
            <person name="Raghuvanshi S."/>
            <person name="Mohanty A."/>
            <person name="Bharti A.K."/>
            <person name="Gaur A."/>
            <person name="Gupta V."/>
            <person name="Kumar D."/>
            <person name="Ravi V."/>
            <person name="Vij S."/>
            <person name="Kapur A."/>
            <person name="Khurana P."/>
            <person name="Khurana P."/>
            <person name="Khurana J.P."/>
            <person name="Tyagi A.K."/>
            <person name="Gaikwad K."/>
            <person name="Singh A."/>
            <person name="Dalal V."/>
            <person name="Srivastava S."/>
            <person name="Dixit A."/>
            <person name="Pal A.K."/>
            <person name="Ghazi I.A."/>
            <person name="Yadav M."/>
            <person name="Pandit A."/>
            <person name="Bhargava A."/>
            <person name="Sureshbabu K."/>
            <person name="Batra K."/>
            <person name="Sharma T.R."/>
            <person name="Mohapatra T."/>
            <person name="Singh N.K."/>
            <person name="Messing J."/>
            <person name="Nelson A.B."/>
            <person name="Fuks G."/>
            <person name="Kavchok S."/>
            <person name="Keizer G."/>
            <person name="Linton E."/>
            <person name="Llaca V."/>
            <person name="Song R."/>
            <person name="Tanyolac B."/>
            <person name="Young S."/>
            <person name="Ho-Il K."/>
            <person name="Hahn J.H."/>
            <person name="Sangsakoo G."/>
            <person name="Vanavichit A."/>
            <person name="de Mattos Luiz.A.T."/>
            <person name="Zimmer P.D."/>
            <person name="Malone G."/>
            <person name="Dellagostin O."/>
            <person name="de Oliveira A.C."/>
            <person name="Bevan M."/>
            <person name="Bancroft I."/>
            <person name="Minx P."/>
            <person name="Cordum H."/>
            <person name="Wilson R."/>
            <person name="Cheng Z."/>
            <person name="Jin W."/>
            <person name="Jiang J."/>
            <person name="Leong S.A."/>
            <person name="Iwama H."/>
            <person name="Gojobori T."/>
            <person name="Itoh T."/>
            <person name="Niimura Y."/>
            <person name="Fujii Y."/>
            <person name="Habara T."/>
            <person name="Sakai H."/>
            <person name="Sato Y."/>
            <person name="Wilson G."/>
            <person name="Kumar K."/>
            <person name="McCouch S."/>
            <person name="Juretic N."/>
            <person name="Hoen D."/>
            <person name="Wright S."/>
            <person name="Bruskiewich R."/>
            <person name="Bureau T."/>
            <person name="Miyao A."/>
            <person name="Hirochika H."/>
            <person name="Nishikawa T."/>
            <person name="Kadowaki K."/>
            <person name="Sugiura M."/>
            <person name="Burr B."/>
            <person name="Sasaki T."/>
        </authorList>
    </citation>
    <scope>NUCLEOTIDE SEQUENCE [LARGE SCALE GENOMIC DNA]</scope>
    <source>
        <strain evidence="3">cv. Nipponbare</strain>
    </source>
</reference>
<sequence length="489" mass="52580">MPCLDRAKILCLGPGHWASGLMANYTPPSLPRSTLVELSPTADQPSSTASGITAAVVSNAPVNSEAPESSGCAHRGKVYMCAFIGTVAIHLIPPFLDDSAPHSPSSSLDSSAPRLEGISESVKAGDIMGPPELVRSAERKATRVARSTLSSLRREKREEARRRRMRLGASATKWRQSFPTVEGDLGVDKVEVASSPATTPVPSPCLCTLRAARAMCIVGTRQTRGRAREGREGELGIGEAERATSDRRTLAPYAAPCHRRLHDLLDTAQKGGPAAERTTAHVLNPRRSATIVVEVTSRCRRRLHRRQSSPSTAVVPEVAVAVVWIRLCPTSVASGVTAAGAAREGGEEASLALHTVAVVEAGGGGGVSASSWWWRRRPPACVGPEKGKRRIEGLTPLSSTPTEFSPTPPPPVQNLHHHRHHRRAKPSIAAMPPPPPPLPLHHQIIKVARDEDFRSRIGNDGRYFDLVDFSAIDVFYVPNSLTVYEFKVC</sequence>
<dbReference type="AlphaFoldDB" id="Q84ME5"/>
<evidence type="ECO:0000256" key="1">
    <source>
        <dbReference type="SAM" id="MobiDB-lite"/>
    </source>
</evidence>
<gene>
    <name evidence="2" type="ordered locus">Os03g31050</name>
</gene>
<evidence type="ECO:0000313" key="2">
    <source>
        <dbReference type="EMBL" id="AAP20861.1"/>
    </source>
</evidence>
<evidence type="ECO:0000313" key="3">
    <source>
        <dbReference type="Proteomes" id="UP000000763"/>
    </source>
</evidence>
<dbReference type="Proteomes" id="UP000000763">
    <property type="component" value="Chromosome 3"/>
</dbReference>
<accession>Q84ME5</accession>
<feature type="region of interest" description="Disordered" evidence="1">
    <location>
        <begin position="137"/>
        <end position="168"/>
    </location>
</feature>
<feature type="region of interest" description="Disordered" evidence="1">
    <location>
        <begin position="395"/>
        <end position="416"/>
    </location>
</feature>